<comment type="caution">
    <text evidence="7">The sequence shown here is derived from an EMBL/GenBank/DDBJ whole genome shotgun (WGS) entry which is preliminary data.</text>
</comment>
<organism evidence="7 8">
    <name type="scientific">Cnephaeus nilssonii</name>
    <name type="common">Northern bat</name>
    <name type="synonym">Eptesicus nilssonii</name>
    <dbReference type="NCBI Taxonomy" id="3371016"/>
    <lineage>
        <taxon>Eukaryota</taxon>
        <taxon>Metazoa</taxon>
        <taxon>Chordata</taxon>
        <taxon>Craniata</taxon>
        <taxon>Vertebrata</taxon>
        <taxon>Euteleostomi</taxon>
        <taxon>Mammalia</taxon>
        <taxon>Eutheria</taxon>
        <taxon>Laurasiatheria</taxon>
        <taxon>Chiroptera</taxon>
        <taxon>Yangochiroptera</taxon>
        <taxon>Vespertilionidae</taxon>
        <taxon>Cnephaeus</taxon>
    </lineage>
</organism>
<dbReference type="SUPFAM" id="SSF49265">
    <property type="entry name" value="Fibronectin type III"/>
    <property type="match status" value="1"/>
</dbReference>
<dbReference type="Pfam" id="PF13855">
    <property type="entry name" value="LRR_8"/>
    <property type="match status" value="2"/>
</dbReference>
<dbReference type="SMART" id="SM00369">
    <property type="entry name" value="LRR_TYP"/>
    <property type="match status" value="6"/>
</dbReference>
<feature type="chain" id="PRO_5041446219" description="Fibronectin type-III domain-containing protein" evidence="5">
    <location>
        <begin position="22"/>
        <end position="722"/>
    </location>
</feature>
<feature type="transmembrane region" description="Helical" evidence="4">
    <location>
        <begin position="673"/>
        <end position="698"/>
    </location>
</feature>
<dbReference type="InterPro" id="IPR001611">
    <property type="entry name" value="Leu-rich_rpt"/>
</dbReference>
<feature type="signal peptide" evidence="5">
    <location>
        <begin position="1"/>
        <end position="21"/>
    </location>
</feature>
<gene>
    <name evidence="7" type="ORF">QTO34_001905</name>
</gene>
<reference evidence="7" key="1">
    <citation type="submission" date="2023-06" db="EMBL/GenBank/DDBJ databases">
        <title>Reference genome for the Northern bat (Eptesicus nilssonii), a most northern bat species.</title>
        <authorList>
            <person name="Laine V.N."/>
            <person name="Pulliainen A.T."/>
            <person name="Lilley T.M."/>
        </authorList>
    </citation>
    <scope>NUCLEOTIDE SEQUENCE</scope>
    <source>
        <strain evidence="7">BLF_Eptnil</strain>
        <tissue evidence="7">Kidney</tissue>
    </source>
</reference>
<dbReference type="InterPro" id="IPR032675">
    <property type="entry name" value="LRR_dom_sf"/>
</dbReference>
<keyword evidence="4" id="KW-0812">Transmembrane</keyword>
<dbReference type="GO" id="GO:0005886">
    <property type="term" value="C:plasma membrane"/>
    <property type="evidence" value="ECO:0007669"/>
    <property type="project" value="TreeGrafter"/>
</dbReference>
<accession>A0AA40HTV3</accession>
<dbReference type="Pfam" id="PF00041">
    <property type="entry name" value="fn3"/>
    <property type="match status" value="1"/>
</dbReference>
<evidence type="ECO:0000256" key="4">
    <source>
        <dbReference type="SAM" id="Phobius"/>
    </source>
</evidence>
<dbReference type="GO" id="GO:0007616">
    <property type="term" value="P:long-term memory"/>
    <property type="evidence" value="ECO:0007669"/>
    <property type="project" value="TreeGrafter"/>
</dbReference>
<keyword evidence="2" id="KW-0677">Repeat</keyword>
<dbReference type="PANTHER" id="PTHR24366">
    <property type="entry name" value="IG(IMMUNOGLOBULIN) AND LRR(LEUCINE RICH REPEAT) DOMAINS"/>
    <property type="match status" value="1"/>
</dbReference>
<protein>
    <recommendedName>
        <fullName evidence="6">Fibronectin type-III domain-containing protein</fullName>
    </recommendedName>
</protein>
<feature type="compositionally biased region" description="Polar residues" evidence="3">
    <location>
        <begin position="389"/>
        <end position="417"/>
    </location>
</feature>
<evidence type="ECO:0000256" key="1">
    <source>
        <dbReference type="ARBA" id="ARBA00022614"/>
    </source>
</evidence>
<dbReference type="InterPro" id="IPR003591">
    <property type="entry name" value="Leu-rich_rpt_typical-subtyp"/>
</dbReference>
<dbReference type="PANTHER" id="PTHR24366:SF13">
    <property type="entry name" value="LEUCINE-RICH REPEAT NEURONAL PROTEIN 4"/>
    <property type="match status" value="1"/>
</dbReference>
<dbReference type="PROSITE" id="PS50853">
    <property type="entry name" value="FN3"/>
    <property type="match status" value="1"/>
</dbReference>
<dbReference type="CDD" id="cd00063">
    <property type="entry name" value="FN3"/>
    <property type="match status" value="1"/>
</dbReference>
<evidence type="ECO:0000313" key="7">
    <source>
        <dbReference type="EMBL" id="KAK1337279.1"/>
    </source>
</evidence>
<feature type="region of interest" description="Disordered" evidence="3">
    <location>
        <begin position="360"/>
        <end position="449"/>
    </location>
</feature>
<dbReference type="InterPro" id="IPR013783">
    <property type="entry name" value="Ig-like_fold"/>
</dbReference>
<feature type="compositionally biased region" description="Low complexity" evidence="3">
    <location>
        <begin position="362"/>
        <end position="381"/>
    </location>
</feature>
<dbReference type="InterPro" id="IPR003961">
    <property type="entry name" value="FN3_dom"/>
</dbReference>
<keyword evidence="1" id="KW-0433">Leucine-rich repeat</keyword>
<dbReference type="SUPFAM" id="SSF52058">
    <property type="entry name" value="L domain-like"/>
    <property type="match status" value="1"/>
</dbReference>
<dbReference type="EMBL" id="JAULJE010000011">
    <property type="protein sequence ID" value="KAK1337279.1"/>
    <property type="molecule type" value="Genomic_DNA"/>
</dbReference>
<evidence type="ECO:0000256" key="5">
    <source>
        <dbReference type="SAM" id="SignalP"/>
    </source>
</evidence>
<evidence type="ECO:0000256" key="2">
    <source>
        <dbReference type="ARBA" id="ARBA00022737"/>
    </source>
</evidence>
<feature type="region of interest" description="Disordered" evidence="3">
    <location>
        <begin position="465"/>
        <end position="512"/>
    </location>
</feature>
<evidence type="ECO:0000256" key="3">
    <source>
        <dbReference type="SAM" id="MobiDB-lite"/>
    </source>
</evidence>
<sequence>MWLALLLLLLLLPTALHLSLAEPPQERVPLFRLIQLGAWGSGTNDTTSSPCQGLFAVGATTLTLGNRSLERLPGCLPRALRSLDGSHNLLSALSASELGHLPQLRVLTLRHNRIGALRWDPGWPAGLHTLDLSYNRLAALPPCARPALGSLRALELAGNPLQALPPGAFACFPALRLLNLSCTALGQVDIADAAFAPLASLEVLDLSGTLLKQVQPRWIHDLPKLTSLYLRKMPMLRSLEGDIFKMASDLQQLDCQDSLALTSVQTRIFQDTPHLQLLLLQNCNLSSFPPWTLHSSQVLSINLFGNPLTCSCELSWLLMDVNRTILSRAADTVCAPAAGSRGAFSAPLALSQLPSVCPRDQSTTLLGSSPPSSAGSTHAPSTPGPFTPLLSTAPSSQAVGGGQTVTKAPSHPVSTPAWSHRRAGAGAAASTTVSIAGPRNSSAASRAWTEHEPTASLVLDPHVSAASIPPTSKQRGLVPASRNPLSTRRHYRTTQATPQAPHPSPSEDGIPVLVLDDSSEEEEEEGQKEKVSAPPQGVACDYHPCKHLQTPCAELQRRLRCQCPGFSQEDTLPDPPKLQGVSEITDTSALVHWCAPNSVVRSYRIRYSPEGWPGNQSAVGDIYATARQHPLYGLSPGTTYRVCVQAANGAGLSQPQASGRRGPCASFTTKPSFVLVFAGLCAASGLLLVSTLVLSACLCRRGRRRCYHAHLAAYGTQPSTTR</sequence>
<dbReference type="AlphaFoldDB" id="A0AA40HTV3"/>
<dbReference type="SMART" id="SM00060">
    <property type="entry name" value="FN3"/>
    <property type="match status" value="1"/>
</dbReference>
<name>A0AA40HTV3_CNENI</name>
<keyword evidence="4" id="KW-1133">Transmembrane helix</keyword>
<keyword evidence="4" id="KW-0472">Membrane</keyword>
<feature type="compositionally biased region" description="Polar residues" evidence="3">
    <location>
        <begin position="430"/>
        <end position="444"/>
    </location>
</feature>
<evidence type="ECO:0000313" key="8">
    <source>
        <dbReference type="Proteomes" id="UP001177744"/>
    </source>
</evidence>
<evidence type="ECO:0000259" key="6">
    <source>
        <dbReference type="PROSITE" id="PS50853"/>
    </source>
</evidence>
<keyword evidence="5" id="KW-0732">Signal</keyword>
<dbReference type="Proteomes" id="UP001177744">
    <property type="component" value="Unassembled WGS sequence"/>
</dbReference>
<keyword evidence="8" id="KW-1185">Reference proteome</keyword>
<dbReference type="Gene3D" id="2.60.40.10">
    <property type="entry name" value="Immunoglobulins"/>
    <property type="match status" value="1"/>
</dbReference>
<feature type="domain" description="Fibronectin type-III" evidence="6">
    <location>
        <begin position="572"/>
        <end position="672"/>
    </location>
</feature>
<dbReference type="InterPro" id="IPR036116">
    <property type="entry name" value="FN3_sf"/>
</dbReference>
<dbReference type="Gene3D" id="3.80.10.10">
    <property type="entry name" value="Ribonuclease Inhibitor"/>
    <property type="match status" value="2"/>
</dbReference>
<proteinExistence type="predicted"/>